<keyword evidence="2" id="KW-0067">ATP-binding</keyword>
<dbReference type="VEuPathDB" id="GiardiaDB:GMRT_14928"/>
<name>A0A4Z1SPY7_GIAMU</name>
<dbReference type="GO" id="GO:0005524">
    <property type="term" value="F:ATP binding"/>
    <property type="evidence" value="ECO:0007669"/>
    <property type="project" value="UniProtKB-KW"/>
</dbReference>
<keyword evidence="1" id="KW-0547">Nucleotide-binding</keyword>
<dbReference type="GO" id="GO:0015937">
    <property type="term" value="P:coenzyme A biosynthetic process"/>
    <property type="evidence" value="ECO:0007669"/>
    <property type="project" value="InterPro"/>
</dbReference>
<proteinExistence type="inferred from homology"/>
<protein>
    <submittedName>
        <fullName evidence="4">Dephospho-CoA kinase</fullName>
    </submittedName>
</protein>
<dbReference type="GO" id="GO:0004140">
    <property type="term" value="F:dephospho-CoA kinase activity"/>
    <property type="evidence" value="ECO:0007669"/>
    <property type="project" value="InterPro"/>
</dbReference>
<dbReference type="PROSITE" id="PS51219">
    <property type="entry name" value="DPCK"/>
    <property type="match status" value="1"/>
</dbReference>
<keyword evidence="3" id="KW-1133">Transmembrane helix</keyword>
<dbReference type="SUPFAM" id="SSF52540">
    <property type="entry name" value="P-loop containing nucleoside triphosphate hydrolases"/>
    <property type="match status" value="1"/>
</dbReference>
<evidence type="ECO:0000256" key="2">
    <source>
        <dbReference type="ARBA" id="ARBA00022840"/>
    </source>
</evidence>
<dbReference type="InterPro" id="IPR001977">
    <property type="entry name" value="Depp_CoAkinase"/>
</dbReference>
<evidence type="ECO:0000256" key="1">
    <source>
        <dbReference type="ARBA" id="ARBA00022741"/>
    </source>
</evidence>
<keyword evidence="4" id="KW-0418">Kinase</keyword>
<evidence type="ECO:0000313" key="5">
    <source>
        <dbReference type="Proteomes" id="UP000315496"/>
    </source>
</evidence>
<dbReference type="Proteomes" id="UP000315496">
    <property type="component" value="Chromosome 3"/>
</dbReference>
<reference evidence="4 5" key="1">
    <citation type="submission" date="2019-05" db="EMBL/GenBank/DDBJ databases">
        <title>The compact genome of Giardia muris reveals important steps in the evolution of intestinal protozoan parasites.</title>
        <authorList>
            <person name="Xu F."/>
            <person name="Jimenez-Gonzalez A."/>
            <person name="Einarsson E."/>
            <person name="Astvaldsson A."/>
            <person name="Peirasmaki D."/>
            <person name="Eckmann L."/>
            <person name="Andersson J.O."/>
            <person name="Svard S.G."/>
            <person name="Jerlstrom-Hultqvist J."/>
        </authorList>
    </citation>
    <scope>NUCLEOTIDE SEQUENCE [LARGE SCALE GENOMIC DNA]</scope>
    <source>
        <strain evidence="4 5">Roberts-Thomson</strain>
    </source>
</reference>
<keyword evidence="4" id="KW-0808">Transferase</keyword>
<comment type="caution">
    <text evidence="4">The sequence shown here is derived from an EMBL/GenBank/DDBJ whole genome shotgun (WGS) entry which is preliminary data.</text>
</comment>
<dbReference type="Gene3D" id="3.40.50.300">
    <property type="entry name" value="P-loop containing nucleotide triphosphate hydrolases"/>
    <property type="match status" value="1"/>
</dbReference>
<accession>A0A4Z1SPY7</accession>
<feature type="transmembrane region" description="Helical" evidence="3">
    <location>
        <begin position="237"/>
        <end position="254"/>
    </location>
</feature>
<dbReference type="OrthoDB" id="247245at2759"/>
<dbReference type="PANTHER" id="PTHR10695:SF46">
    <property type="entry name" value="BIFUNCTIONAL COENZYME A SYNTHASE-RELATED"/>
    <property type="match status" value="1"/>
</dbReference>
<keyword evidence="5" id="KW-1185">Reference proteome</keyword>
<evidence type="ECO:0000313" key="4">
    <source>
        <dbReference type="EMBL" id="TNJ27730.1"/>
    </source>
</evidence>
<gene>
    <name evidence="4" type="ORF">GMRT_14928</name>
</gene>
<dbReference type="Pfam" id="PF01121">
    <property type="entry name" value="CoaE"/>
    <property type="match status" value="1"/>
</dbReference>
<dbReference type="HAMAP" id="MF_00376">
    <property type="entry name" value="Dephospho_CoA_kinase"/>
    <property type="match status" value="1"/>
</dbReference>
<dbReference type="InterPro" id="IPR027417">
    <property type="entry name" value="P-loop_NTPase"/>
</dbReference>
<dbReference type="NCBIfam" id="TIGR00152">
    <property type="entry name" value="dephospho-CoA kinase"/>
    <property type="match status" value="1"/>
</dbReference>
<dbReference type="EMBL" id="VDLU01000003">
    <property type="protein sequence ID" value="TNJ27730.1"/>
    <property type="molecule type" value="Genomic_DNA"/>
</dbReference>
<evidence type="ECO:0000256" key="3">
    <source>
        <dbReference type="SAM" id="Phobius"/>
    </source>
</evidence>
<dbReference type="AlphaFoldDB" id="A0A4Z1SPY7"/>
<organism evidence="4 5">
    <name type="scientific">Giardia muris</name>
    <dbReference type="NCBI Taxonomy" id="5742"/>
    <lineage>
        <taxon>Eukaryota</taxon>
        <taxon>Metamonada</taxon>
        <taxon>Diplomonadida</taxon>
        <taxon>Hexamitidae</taxon>
        <taxon>Giardiinae</taxon>
        <taxon>Giardia</taxon>
    </lineage>
</organism>
<dbReference type="PANTHER" id="PTHR10695">
    <property type="entry name" value="DEPHOSPHO-COA KINASE-RELATED"/>
    <property type="match status" value="1"/>
</dbReference>
<keyword evidence="3" id="KW-0812">Transmembrane</keyword>
<sequence>MNLIVLTGGIGSGKSTLAAYLNRQGVAVIDADVIARRVVEPGEPGYDLVVESFGEGILRPDRTVDRSLLGRLVFDDATGEKRKSLERATHPYIMRMIREQLWRLFTLRGQTEGIPIGCMAIPRPKVVCIVIPLYYEAGIDRHEFFKGAPVILVMAEPDQRIRRLLDRGLTREEAVKRLSSQLSDDRKVELATYTLANDGTLSDLEEHATHLVRAVIPKLKPQGAAIQLRIFNEGLCLGLLELFLLLLLVARLAYRAKYGGRTGLQYVLDRLAAVQR</sequence>
<dbReference type="CDD" id="cd02022">
    <property type="entry name" value="DPCK"/>
    <property type="match status" value="1"/>
</dbReference>
<keyword evidence="3" id="KW-0472">Membrane</keyword>